<dbReference type="InterPro" id="IPR029063">
    <property type="entry name" value="SAM-dependent_MTases_sf"/>
</dbReference>
<dbReference type="GO" id="GO:0102208">
    <property type="term" value="F:2-polyprenyl-6-hydroxyphenol methylase activity"/>
    <property type="evidence" value="ECO:0007669"/>
    <property type="project" value="UniProtKB-EC"/>
</dbReference>
<sequence>MNSKTKWNTKHTERMNDLSEPAPNPRLKNLTAYLKGGQALDLACGLGGNSLFLAHMDYQVQAIDISDVAINYIQEQATKNNLNIHPRVCDLTDLTNLQWQASSFDLVIITYYLNRTLFPIMRNIINENGYFFMETFSHTAVTENQGVSTKYKLQPNELLAEFNDWKVLYFEENEQEGRQTIFCQNDEGAQTVDEIGGNDIVVNTLDL</sequence>
<dbReference type="RefSeq" id="WP_406581997.1">
    <property type="nucleotide sequence ID" value="NZ_JBJHQH010000015.1"/>
</dbReference>
<dbReference type="CDD" id="cd02440">
    <property type="entry name" value="AdoMet_MTases"/>
    <property type="match status" value="1"/>
</dbReference>
<evidence type="ECO:0000313" key="3">
    <source>
        <dbReference type="EMBL" id="MFK9093484.1"/>
    </source>
</evidence>
<dbReference type="Pfam" id="PF03848">
    <property type="entry name" value="TehB"/>
    <property type="match status" value="1"/>
</dbReference>
<reference evidence="3 4" key="1">
    <citation type="submission" date="2024-11" db="EMBL/GenBank/DDBJ databases">
        <authorList>
            <person name="Lucas J.A."/>
        </authorList>
    </citation>
    <scope>NUCLEOTIDE SEQUENCE [LARGE SCALE GENOMIC DNA]</scope>
    <source>
        <strain evidence="3 4">Z 5.4</strain>
    </source>
</reference>
<evidence type="ECO:0000259" key="2">
    <source>
        <dbReference type="Pfam" id="PF03848"/>
    </source>
</evidence>
<dbReference type="Proteomes" id="UP001623041">
    <property type="component" value="Unassembled WGS sequence"/>
</dbReference>
<dbReference type="EC" id="2.1.1.222" evidence="3"/>
<protein>
    <submittedName>
        <fullName evidence="3">Class I SAM-dependent methyltransferase</fullName>
        <ecNumber evidence="3">2.1.1.222</ecNumber>
        <ecNumber evidence="3">2.1.1.64</ecNumber>
    </submittedName>
</protein>
<evidence type="ECO:0000313" key="4">
    <source>
        <dbReference type="Proteomes" id="UP001623041"/>
    </source>
</evidence>
<dbReference type="GO" id="GO:0032259">
    <property type="term" value="P:methylation"/>
    <property type="evidence" value="ECO:0007669"/>
    <property type="project" value="UniProtKB-KW"/>
</dbReference>
<dbReference type="InterPro" id="IPR015985">
    <property type="entry name" value="TehB-like_dom"/>
</dbReference>
<proteinExistence type="predicted"/>
<comment type="caution">
    <text evidence="3">The sequence shown here is derived from an EMBL/GenBank/DDBJ whole genome shotgun (WGS) entry which is preliminary data.</text>
</comment>
<keyword evidence="3" id="KW-0808">Transferase</keyword>
<feature type="domain" description="Tellurite resistance methyltransferase TehB-like" evidence="2">
    <location>
        <begin position="33"/>
        <end position="177"/>
    </location>
</feature>
<keyword evidence="4" id="KW-1185">Reference proteome</keyword>
<gene>
    <name evidence="3" type="ORF">ACJEBI_18625</name>
</gene>
<evidence type="ECO:0000256" key="1">
    <source>
        <dbReference type="SAM" id="MobiDB-lite"/>
    </source>
</evidence>
<accession>A0ABW8RJ15</accession>
<organism evidence="3 4">
    <name type="scientific">Bacillus salipaludis</name>
    <dbReference type="NCBI Taxonomy" id="2547811"/>
    <lineage>
        <taxon>Bacteria</taxon>
        <taxon>Bacillati</taxon>
        <taxon>Bacillota</taxon>
        <taxon>Bacilli</taxon>
        <taxon>Bacillales</taxon>
        <taxon>Bacillaceae</taxon>
        <taxon>Bacillus</taxon>
    </lineage>
</organism>
<dbReference type="GO" id="GO:0061542">
    <property type="term" value="F:3-demethylubiquinol 3-O-methyltransferase activity"/>
    <property type="evidence" value="ECO:0007669"/>
    <property type="project" value="UniProtKB-EC"/>
</dbReference>
<keyword evidence="3" id="KW-0489">Methyltransferase</keyword>
<dbReference type="EC" id="2.1.1.64" evidence="3"/>
<name>A0ABW8RJ15_9BACI</name>
<dbReference type="SUPFAM" id="SSF53335">
    <property type="entry name" value="S-adenosyl-L-methionine-dependent methyltransferases"/>
    <property type="match status" value="1"/>
</dbReference>
<dbReference type="Gene3D" id="3.40.50.150">
    <property type="entry name" value="Vaccinia Virus protein VP39"/>
    <property type="match status" value="1"/>
</dbReference>
<feature type="region of interest" description="Disordered" evidence="1">
    <location>
        <begin position="1"/>
        <end position="23"/>
    </location>
</feature>
<dbReference type="EMBL" id="JBJHQH010000015">
    <property type="protein sequence ID" value="MFK9093484.1"/>
    <property type="molecule type" value="Genomic_DNA"/>
</dbReference>